<feature type="region of interest" description="Disordered" evidence="1">
    <location>
        <begin position="493"/>
        <end position="522"/>
    </location>
</feature>
<dbReference type="SMART" id="SM00449">
    <property type="entry name" value="SPRY"/>
    <property type="match status" value="1"/>
</dbReference>
<organism evidence="4 5">
    <name type="scientific">Carpinus fangiana</name>
    <dbReference type="NCBI Taxonomy" id="176857"/>
    <lineage>
        <taxon>Eukaryota</taxon>
        <taxon>Viridiplantae</taxon>
        <taxon>Streptophyta</taxon>
        <taxon>Embryophyta</taxon>
        <taxon>Tracheophyta</taxon>
        <taxon>Spermatophyta</taxon>
        <taxon>Magnoliopsida</taxon>
        <taxon>eudicotyledons</taxon>
        <taxon>Gunneridae</taxon>
        <taxon>Pentapetalae</taxon>
        <taxon>rosids</taxon>
        <taxon>fabids</taxon>
        <taxon>Fagales</taxon>
        <taxon>Betulaceae</taxon>
        <taxon>Carpinus</taxon>
    </lineage>
</organism>
<dbReference type="Proteomes" id="UP000327013">
    <property type="component" value="Unassembled WGS sequence"/>
</dbReference>
<dbReference type="InterPro" id="IPR035782">
    <property type="entry name" value="SPRY_RanBP9/10"/>
</dbReference>
<dbReference type="CDD" id="cd12909">
    <property type="entry name" value="SPRY_RanBP9_10"/>
    <property type="match status" value="1"/>
</dbReference>
<feature type="region of interest" description="Disordered" evidence="1">
    <location>
        <begin position="120"/>
        <end position="152"/>
    </location>
</feature>
<dbReference type="InterPro" id="IPR001870">
    <property type="entry name" value="B30.2/SPRY"/>
</dbReference>
<evidence type="ECO:0000313" key="4">
    <source>
        <dbReference type="EMBL" id="KAB8446202.1"/>
    </source>
</evidence>
<feature type="compositionally biased region" description="Polar residues" evidence="1">
    <location>
        <begin position="135"/>
        <end position="151"/>
    </location>
</feature>
<dbReference type="Pfam" id="PF00622">
    <property type="entry name" value="SPRY"/>
    <property type="match status" value="1"/>
</dbReference>
<dbReference type="InterPro" id="IPR006594">
    <property type="entry name" value="LisH"/>
</dbReference>
<dbReference type="InterPro" id="IPR024964">
    <property type="entry name" value="CTLH/CRA"/>
</dbReference>
<gene>
    <name evidence="4" type="ORF">FH972_025184</name>
</gene>
<reference evidence="4 5" key="1">
    <citation type="submission" date="2019-06" db="EMBL/GenBank/DDBJ databases">
        <title>A chromosomal-level reference genome of Carpinus fangiana (Coryloideae, Betulaceae).</title>
        <authorList>
            <person name="Yang X."/>
            <person name="Wang Z."/>
            <person name="Zhang L."/>
            <person name="Hao G."/>
            <person name="Liu J."/>
            <person name="Yang Y."/>
        </authorList>
    </citation>
    <scope>NUCLEOTIDE SEQUENCE [LARGE SCALE GENOMIC DNA]</scope>
    <source>
        <strain evidence="4">Cfa_2016G</strain>
        <tissue evidence="4">Leaf</tissue>
    </source>
</reference>
<dbReference type="Gene3D" id="2.60.120.920">
    <property type="match status" value="1"/>
</dbReference>
<feature type="compositionally biased region" description="Basic and acidic residues" evidence="1">
    <location>
        <begin position="120"/>
        <end position="134"/>
    </location>
</feature>
<feature type="compositionally biased region" description="Polar residues" evidence="1">
    <location>
        <begin position="9"/>
        <end position="20"/>
    </location>
</feature>
<name>A0A5N6L183_9ROSI</name>
<dbReference type="InterPro" id="IPR013144">
    <property type="entry name" value="CRA_dom"/>
</dbReference>
<dbReference type="SMART" id="SM00668">
    <property type="entry name" value="CTLH"/>
    <property type="match status" value="1"/>
</dbReference>
<dbReference type="SMART" id="SM00757">
    <property type="entry name" value="CRA"/>
    <property type="match status" value="1"/>
</dbReference>
<comment type="caution">
    <text evidence="4">The sequence shown here is derived from an EMBL/GenBank/DDBJ whole genome shotgun (WGS) entry which is preliminary data.</text>
</comment>
<evidence type="ECO:0000259" key="3">
    <source>
        <dbReference type="PROSITE" id="PS50897"/>
    </source>
</evidence>
<dbReference type="Pfam" id="PF10607">
    <property type="entry name" value="CTLH"/>
    <property type="match status" value="1"/>
</dbReference>
<feature type="compositionally biased region" description="Polar residues" evidence="1">
    <location>
        <begin position="47"/>
        <end position="63"/>
    </location>
</feature>
<sequence length="672" mass="74155">MSMPPRRSSYASVVSGNAQSGAPAMAQPARSGFMSHLATAAPQPTFAASTVPTHHTSTRSSDLSRSHPGALLESWDKPALPSYPGPLGSNDRDDAMDRPDYAGVLPTYLRGSRYIERLQERQRQRRQMQREVKSARSSQPGSLSTSASNMSLHKMVPSHRGMTHEIIERPFPSLDNEVSSLPSRWSNTDKFQGLEVGIDGLDVKFTGPGKAQDEAASIRADRSIPRDAGVYYFEVTVQGKHKEGLVGIGLSSNKCALSKLPGWETESWAYHGDDGYIFCQTPSGKAYGPRYGYMSTIGCGINFRTGCIFFTKDGIHLGTAFHDIRHHALFPSVGMKKPGEHLRVNFGGSPFVFDVDGMVQKERRHVQEQIDATPATHLHPGKSEEILLKDLVEQYLAHEGYVESARAFSHEAQKRENLLHEDAPAETEGDFREDTDAIQRQRIRAAILEGDIDGALLYTQEYYPQVLRENENIDFKLKCRKFVEMIRRCSELSSKGKAPHRGSTSSISRPTGSATNGQNGHQAEFGVFDGEMEIDSHNGTGHEQAGDGMDLDYAQSSNLMNDALMYGQRLQAEFRVDPRREVKQALEDTFALIAYTNAEESSLAPLLREDGRASIAEELNSAILVLQGKSSASAIERLLQQSEVFVGDLTAEGHAAAFVNIGSDYCREPERR</sequence>
<dbReference type="PROSITE" id="PS50188">
    <property type="entry name" value="B302_SPRY"/>
    <property type="match status" value="1"/>
</dbReference>
<feature type="domain" description="CTLH" evidence="3">
    <location>
        <begin position="436"/>
        <end position="493"/>
    </location>
</feature>
<accession>A0A5N6L183</accession>
<dbReference type="InterPro" id="IPR006595">
    <property type="entry name" value="CTLH_C"/>
</dbReference>
<feature type="domain" description="B30.2/SPRY" evidence="2">
    <location>
        <begin position="163"/>
        <end position="351"/>
    </location>
</feature>
<feature type="region of interest" description="Disordered" evidence="1">
    <location>
        <begin position="47"/>
        <end position="103"/>
    </location>
</feature>
<protein>
    <recommendedName>
        <fullName evidence="6">B30.2/SPRY domain-containing protein</fullName>
    </recommendedName>
</protein>
<dbReference type="SUPFAM" id="SSF49899">
    <property type="entry name" value="Concanavalin A-like lectins/glucanases"/>
    <property type="match status" value="1"/>
</dbReference>
<keyword evidence="5" id="KW-1185">Reference proteome</keyword>
<dbReference type="InterPro" id="IPR043136">
    <property type="entry name" value="B30.2/SPRY_sf"/>
</dbReference>
<feature type="compositionally biased region" description="Polar residues" evidence="1">
    <location>
        <begin position="502"/>
        <end position="521"/>
    </location>
</feature>
<dbReference type="AlphaFoldDB" id="A0A5N6L183"/>
<dbReference type="PANTHER" id="PTHR12864">
    <property type="entry name" value="RAN BINDING PROTEIN 9-RELATED"/>
    <property type="match status" value="1"/>
</dbReference>
<dbReference type="PROSITE" id="PS50896">
    <property type="entry name" value="LISH"/>
    <property type="match status" value="1"/>
</dbReference>
<dbReference type="InterPro" id="IPR013320">
    <property type="entry name" value="ConA-like_dom_sf"/>
</dbReference>
<dbReference type="OrthoDB" id="25503at2759"/>
<feature type="region of interest" description="Disordered" evidence="1">
    <location>
        <begin position="1"/>
        <end position="29"/>
    </location>
</feature>
<dbReference type="PROSITE" id="PS50897">
    <property type="entry name" value="CTLH"/>
    <property type="match status" value="1"/>
</dbReference>
<dbReference type="InterPro" id="IPR050618">
    <property type="entry name" value="Ubq-SigPath_Reg"/>
</dbReference>
<proteinExistence type="predicted"/>
<evidence type="ECO:0000259" key="2">
    <source>
        <dbReference type="PROSITE" id="PS50188"/>
    </source>
</evidence>
<dbReference type="InterPro" id="IPR003877">
    <property type="entry name" value="SPRY_dom"/>
</dbReference>
<dbReference type="EMBL" id="VIBQ01000038">
    <property type="protein sequence ID" value="KAB8446202.1"/>
    <property type="molecule type" value="Genomic_DNA"/>
</dbReference>
<evidence type="ECO:0000256" key="1">
    <source>
        <dbReference type="SAM" id="MobiDB-lite"/>
    </source>
</evidence>
<feature type="compositionally biased region" description="Basic and acidic residues" evidence="1">
    <location>
        <begin position="90"/>
        <end position="100"/>
    </location>
</feature>
<evidence type="ECO:0000313" key="5">
    <source>
        <dbReference type="Proteomes" id="UP000327013"/>
    </source>
</evidence>
<evidence type="ECO:0008006" key="6">
    <source>
        <dbReference type="Google" id="ProtNLM"/>
    </source>
</evidence>